<dbReference type="GO" id="GO:0051301">
    <property type="term" value="P:cell division"/>
    <property type="evidence" value="ECO:0007669"/>
    <property type="project" value="TreeGrafter"/>
</dbReference>
<comment type="caution">
    <text evidence="4">The sequence shown here is derived from an EMBL/GenBank/DDBJ whole genome shotgun (WGS) entry which is preliminary data.</text>
</comment>
<dbReference type="Gene3D" id="3.40.50.1440">
    <property type="entry name" value="Tubulin/FtsZ, GTPase domain"/>
    <property type="match status" value="1"/>
</dbReference>
<dbReference type="InterPro" id="IPR008280">
    <property type="entry name" value="Tub_FtsZ_C"/>
</dbReference>
<dbReference type="SUPFAM" id="SSF55307">
    <property type="entry name" value="Tubulin C-terminal domain-like"/>
    <property type="match status" value="1"/>
</dbReference>
<dbReference type="GO" id="GO:0005737">
    <property type="term" value="C:cytoplasm"/>
    <property type="evidence" value="ECO:0007669"/>
    <property type="project" value="TreeGrafter"/>
</dbReference>
<evidence type="ECO:0000313" key="5">
    <source>
        <dbReference type="Proteomes" id="UP000216312"/>
    </source>
</evidence>
<feature type="domain" description="Tubulin/FtsZ GTPase" evidence="3">
    <location>
        <begin position="30"/>
        <end position="225"/>
    </location>
</feature>
<dbReference type="SMART" id="SM00864">
    <property type="entry name" value="Tubulin"/>
    <property type="match status" value="1"/>
</dbReference>
<proteinExistence type="predicted"/>
<dbReference type="InterPro" id="IPR003008">
    <property type="entry name" value="Tubulin_FtsZ_GTPase"/>
</dbReference>
<protein>
    <recommendedName>
        <fullName evidence="3">Tubulin/FtsZ GTPase domain-containing protein</fullName>
    </recommendedName>
</protein>
<evidence type="ECO:0000256" key="2">
    <source>
        <dbReference type="ARBA" id="ARBA00023134"/>
    </source>
</evidence>
<dbReference type="GO" id="GO:0003924">
    <property type="term" value="F:GTPase activity"/>
    <property type="evidence" value="ECO:0007669"/>
    <property type="project" value="InterPro"/>
</dbReference>
<dbReference type="Pfam" id="PF00091">
    <property type="entry name" value="Tubulin"/>
    <property type="match status" value="1"/>
</dbReference>
<accession>A0A257LT95</accession>
<dbReference type="AlphaFoldDB" id="A0A257LT95"/>
<dbReference type="GO" id="GO:0005525">
    <property type="term" value="F:GTP binding"/>
    <property type="evidence" value="ECO:0007669"/>
    <property type="project" value="UniProtKB-KW"/>
</dbReference>
<name>A0A257LT95_UNCW3</name>
<evidence type="ECO:0000256" key="1">
    <source>
        <dbReference type="ARBA" id="ARBA00022741"/>
    </source>
</evidence>
<keyword evidence="1" id="KW-0547">Nucleotide-binding</keyword>
<reference evidence="5" key="1">
    <citation type="submission" date="2017-07" db="EMBL/GenBank/DDBJ databases">
        <title>Novel pathways for hydrocarbon cycling and metabolic interdependencies in hydrothermal sediment communities.</title>
        <authorList>
            <person name="Dombrowski N."/>
            <person name="Seitz K."/>
            <person name="Teske A."/>
            <person name="Baker B."/>
        </authorList>
    </citation>
    <scope>NUCLEOTIDE SEQUENCE [LARGE SCALE GENOMIC DNA]</scope>
</reference>
<dbReference type="PANTHER" id="PTHR30314:SF10">
    <property type="entry name" value="TUBULIN-LIKE PROTEIN CETZ"/>
    <property type="match status" value="1"/>
</dbReference>
<dbReference type="PANTHER" id="PTHR30314">
    <property type="entry name" value="CELL DIVISION PROTEIN FTSZ-RELATED"/>
    <property type="match status" value="1"/>
</dbReference>
<dbReference type="PRINTS" id="PR00423">
    <property type="entry name" value="CELLDVISFTSZ"/>
</dbReference>
<keyword evidence="2" id="KW-0342">GTP-binding</keyword>
<dbReference type="SUPFAM" id="SSF52490">
    <property type="entry name" value="Tubulin nucleotide-binding domain-like"/>
    <property type="match status" value="1"/>
</dbReference>
<dbReference type="InterPro" id="IPR045061">
    <property type="entry name" value="FtsZ/CetZ"/>
</dbReference>
<dbReference type="GO" id="GO:0032153">
    <property type="term" value="C:cell division site"/>
    <property type="evidence" value="ECO:0007669"/>
    <property type="project" value="TreeGrafter"/>
</dbReference>
<dbReference type="Proteomes" id="UP000216312">
    <property type="component" value="Unassembled WGS sequence"/>
</dbReference>
<dbReference type="EMBL" id="NMUJ01000043">
    <property type="protein sequence ID" value="OYV02877.1"/>
    <property type="molecule type" value="Genomic_DNA"/>
</dbReference>
<dbReference type="InterPro" id="IPR036525">
    <property type="entry name" value="Tubulin/FtsZ_GTPase_sf"/>
</dbReference>
<evidence type="ECO:0000313" key="4">
    <source>
        <dbReference type="EMBL" id="OYV02877.1"/>
    </source>
</evidence>
<organism evidence="4 5">
    <name type="scientific">candidate division WOR-3 bacterium 4484_18</name>
    <dbReference type="NCBI Taxonomy" id="2020626"/>
    <lineage>
        <taxon>Bacteria</taxon>
        <taxon>Bacteria division WOR-3</taxon>
    </lineage>
</organism>
<gene>
    <name evidence="4" type="ORF">CGW93_03435</name>
</gene>
<evidence type="ECO:0000259" key="3">
    <source>
        <dbReference type="SMART" id="SM00864"/>
    </source>
</evidence>
<sequence length="370" mass="41420">MKDLPVKPPDKSSITDGGLVVHKKLRDRLNIGILTLGNFGNNMMRFLLRNRLPNVRYIAMDTDRQHLAQIKAESFNEFFSEVIGESITHGRGTGGNIDRVQEIFESDKPNIAQYINDLHFLFIIAGLGGGTGAIAPLIAELAKTKDILTIMVLVYPFSMEGEHKKEIATKVLEASSRVADGTIVFHNETLIRHYADMPIERAFDQLNAQIFDTIQTMINLIADSGTINVSLGDIEDILCKKEGDHDIAILIGEGTGINRNEIATQRIIEQFQHCKLNAVHKLLLYVQRGEDFKLIDLQRVVDKLKHQISAQNISIRISTPYKDMGDTIRIIALLKGSKADKPTEEPDILSLPPEELESKIITGSLHRKRK</sequence>